<dbReference type="eggNOG" id="ENOG5033EZJ">
    <property type="taxonomic scope" value="Bacteria"/>
</dbReference>
<dbReference type="STRING" id="1224163.B841_03775"/>
<dbReference type="AlphaFoldDB" id="S5THQ3"/>
<organism evidence="3 4">
    <name type="scientific">Corynebacterium maris DSM 45190</name>
    <dbReference type="NCBI Taxonomy" id="1224163"/>
    <lineage>
        <taxon>Bacteria</taxon>
        <taxon>Bacillati</taxon>
        <taxon>Actinomycetota</taxon>
        <taxon>Actinomycetes</taxon>
        <taxon>Mycobacteriales</taxon>
        <taxon>Corynebacteriaceae</taxon>
        <taxon>Corynebacterium</taxon>
    </lineage>
</organism>
<gene>
    <name evidence="3" type="ORF">B841_03775</name>
</gene>
<proteinExistence type="predicted"/>
<dbReference type="Pfam" id="PF10969">
    <property type="entry name" value="DUF2771"/>
    <property type="match status" value="1"/>
</dbReference>
<protein>
    <recommendedName>
        <fullName evidence="5">DUF2771 domain-containing protein</fullName>
    </recommendedName>
</protein>
<dbReference type="PATRIC" id="fig|1224163.3.peg.757"/>
<dbReference type="HOGENOM" id="CLU_111048_0_0_11"/>
<keyword evidence="2" id="KW-0472">Membrane</keyword>
<reference evidence="3 4" key="1">
    <citation type="submission" date="2012-11" db="EMBL/GenBank/DDBJ databases">
        <title>The complete genome sequence of Corynebacterium maris Coryn-1 (=DSM 45190).</title>
        <authorList>
            <person name="Schaffert L."/>
            <person name="Albersmeier A."/>
            <person name="Kalinowski J."/>
            <person name="Ruckert C."/>
        </authorList>
    </citation>
    <scope>NUCLEOTIDE SEQUENCE [LARGE SCALE GENOMIC DNA]</scope>
    <source>
        <strain evidence="4">Coryn-1</strain>
    </source>
</reference>
<feature type="region of interest" description="Disordered" evidence="1">
    <location>
        <begin position="112"/>
        <end position="141"/>
    </location>
</feature>
<evidence type="ECO:0000313" key="3">
    <source>
        <dbReference type="EMBL" id="AGS34238.1"/>
    </source>
</evidence>
<dbReference type="OrthoDB" id="4424536at2"/>
<feature type="transmembrane region" description="Helical" evidence="2">
    <location>
        <begin position="12"/>
        <end position="36"/>
    </location>
</feature>
<evidence type="ECO:0008006" key="5">
    <source>
        <dbReference type="Google" id="ProtNLM"/>
    </source>
</evidence>
<keyword evidence="2" id="KW-0812">Transmembrane</keyword>
<sequence>MATRKEAKQKSFMQILGLLVVVMLVVAAVVLGQMWLSSRPAPEPEDVAVTASVGDRSIEASPYMVCAPGEECEEGEVPVLEVGADESLTITVPEPIYDHDWQLLTIYDDPGANDQQVHGPHDTDSVEIPGSAEPVGDSDERPRLVVVEVSSVMIGHDEDGVETPYTTVWSVSAQATE</sequence>
<accession>S5THQ3</accession>
<keyword evidence="2" id="KW-1133">Transmembrane helix</keyword>
<evidence type="ECO:0000313" key="4">
    <source>
        <dbReference type="Proteomes" id="UP000015388"/>
    </source>
</evidence>
<dbReference type="InterPro" id="IPR024495">
    <property type="entry name" value="DUF2771"/>
</dbReference>
<dbReference type="RefSeq" id="WP_020934171.1">
    <property type="nucleotide sequence ID" value="NC_021915.1"/>
</dbReference>
<name>S5THQ3_9CORY</name>
<evidence type="ECO:0000256" key="2">
    <source>
        <dbReference type="SAM" id="Phobius"/>
    </source>
</evidence>
<keyword evidence="4" id="KW-1185">Reference proteome</keyword>
<dbReference type="EMBL" id="CP003924">
    <property type="protein sequence ID" value="AGS34238.1"/>
    <property type="molecule type" value="Genomic_DNA"/>
</dbReference>
<dbReference type="Proteomes" id="UP000015388">
    <property type="component" value="Chromosome"/>
</dbReference>
<evidence type="ECO:0000256" key="1">
    <source>
        <dbReference type="SAM" id="MobiDB-lite"/>
    </source>
</evidence>
<dbReference type="KEGG" id="cmd:B841_03775"/>